<evidence type="ECO:0000313" key="4">
    <source>
        <dbReference type="Proteomes" id="UP000596742"/>
    </source>
</evidence>
<keyword evidence="2" id="KW-0812">Transmembrane</keyword>
<evidence type="ECO:0000313" key="3">
    <source>
        <dbReference type="EMBL" id="VDI68662.1"/>
    </source>
</evidence>
<proteinExistence type="predicted"/>
<dbReference type="Proteomes" id="UP000596742">
    <property type="component" value="Unassembled WGS sequence"/>
</dbReference>
<feature type="non-terminal residue" evidence="3">
    <location>
        <position position="1"/>
    </location>
</feature>
<feature type="region of interest" description="Disordered" evidence="1">
    <location>
        <begin position="94"/>
        <end position="124"/>
    </location>
</feature>
<feature type="transmembrane region" description="Helical" evidence="2">
    <location>
        <begin position="12"/>
        <end position="36"/>
    </location>
</feature>
<keyword evidence="2" id="KW-1133">Transmembrane helix</keyword>
<sequence>SKNSEVTLRQTIITAAVSSAITIVLMITVIIGVLIARRFLCTKQQVGPAVSSNDHHLSSLQEQSSVIQRNAIPDSQYETIDELNMIETIGMNEDTSGFRTTNISNSSSDSKTSNASGVTSEDTEGYLHPYNTLEENWQNKGYHYSPCIVKTDK</sequence>
<name>A0A8B6GT32_MYTGA</name>
<organism evidence="3 4">
    <name type="scientific">Mytilus galloprovincialis</name>
    <name type="common">Mediterranean mussel</name>
    <dbReference type="NCBI Taxonomy" id="29158"/>
    <lineage>
        <taxon>Eukaryota</taxon>
        <taxon>Metazoa</taxon>
        <taxon>Spiralia</taxon>
        <taxon>Lophotrochozoa</taxon>
        <taxon>Mollusca</taxon>
        <taxon>Bivalvia</taxon>
        <taxon>Autobranchia</taxon>
        <taxon>Pteriomorphia</taxon>
        <taxon>Mytilida</taxon>
        <taxon>Mytiloidea</taxon>
        <taxon>Mytilidae</taxon>
        <taxon>Mytilinae</taxon>
        <taxon>Mytilus</taxon>
    </lineage>
</organism>
<feature type="compositionally biased region" description="Low complexity" evidence="1">
    <location>
        <begin position="100"/>
        <end position="116"/>
    </location>
</feature>
<reference evidence="3" key="1">
    <citation type="submission" date="2018-11" db="EMBL/GenBank/DDBJ databases">
        <authorList>
            <person name="Alioto T."/>
            <person name="Alioto T."/>
        </authorList>
    </citation>
    <scope>NUCLEOTIDE SEQUENCE</scope>
</reference>
<dbReference type="AlphaFoldDB" id="A0A8B6GT32"/>
<comment type="caution">
    <text evidence="3">The sequence shown here is derived from an EMBL/GenBank/DDBJ whole genome shotgun (WGS) entry which is preliminary data.</text>
</comment>
<evidence type="ECO:0000256" key="1">
    <source>
        <dbReference type="SAM" id="MobiDB-lite"/>
    </source>
</evidence>
<gene>
    <name evidence="3" type="ORF">MGAL_10B040127</name>
</gene>
<protein>
    <submittedName>
        <fullName evidence="3">Uncharacterized protein</fullName>
    </submittedName>
</protein>
<accession>A0A8B6GT32</accession>
<evidence type="ECO:0000256" key="2">
    <source>
        <dbReference type="SAM" id="Phobius"/>
    </source>
</evidence>
<dbReference type="OrthoDB" id="10524491at2759"/>
<keyword evidence="2" id="KW-0472">Membrane</keyword>
<dbReference type="EMBL" id="UYJE01008931">
    <property type="protein sequence ID" value="VDI68662.1"/>
    <property type="molecule type" value="Genomic_DNA"/>
</dbReference>
<keyword evidence="4" id="KW-1185">Reference proteome</keyword>